<accession>A0ABD3TQ12</accession>
<feature type="compositionally biased region" description="Basic and acidic residues" evidence="1">
    <location>
        <begin position="200"/>
        <end position="214"/>
    </location>
</feature>
<proteinExistence type="predicted"/>
<keyword evidence="3" id="KW-1185">Reference proteome</keyword>
<feature type="compositionally biased region" description="Basic and acidic residues" evidence="1">
    <location>
        <begin position="521"/>
        <end position="537"/>
    </location>
</feature>
<dbReference type="EMBL" id="JBJXBP010000003">
    <property type="protein sequence ID" value="KAL3838360.1"/>
    <property type="molecule type" value="Genomic_DNA"/>
</dbReference>
<comment type="caution">
    <text evidence="2">The sequence shown here is derived from an EMBL/GenBank/DDBJ whole genome shotgun (WGS) entry which is preliminary data.</text>
</comment>
<dbReference type="AlphaFoldDB" id="A0ABD3TQ12"/>
<dbReference type="InterPro" id="IPR045882">
    <property type="entry name" value="GPT1/2"/>
</dbReference>
<evidence type="ECO:0000313" key="3">
    <source>
        <dbReference type="Proteomes" id="UP001634393"/>
    </source>
</evidence>
<dbReference type="Proteomes" id="UP001634393">
    <property type="component" value="Unassembled WGS sequence"/>
</dbReference>
<feature type="region of interest" description="Disordered" evidence="1">
    <location>
        <begin position="184"/>
        <end position="260"/>
    </location>
</feature>
<protein>
    <submittedName>
        <fullName evidence="2">Uncharacterized protein</fullName>
    </submittedName>
</protein>
<organism evidence="2 3">
    <name type="scientific">Penstemon smallii</name>
    <dbReference type="NCBI Taxonomy" id="265156"/>
    <lineage>
        <taxon>Eukaryota</taxon>
        <taxon>Viridiplantae</taxon>
        <taxon>Streptophyta</taxon>
        <taxon>Embryophyta</taxon>
        <taxon>Tracheophyta</taxon>
        <taxon>Spermatophyta</taxon>
        <taxon>Magnoliopsida</taxon>
        <taxon>eudicotyledons</taxon>
        <taxon>Gunneridae</taxon>
        <taxon>Pentapetalae</taxon>
        <taxon>asterids</taxon>
        <taxon>lamiids</taxon>
        <taxon>Lamiales</taxon>
        <taxon>Plantaginaceae</taxon>
        <taxon>Cheloneae</taxon>
        <taxon>Penstemon</taxon>
    </lineage>
</organism>
<gene>
    <name evidence="2" type="ORF">ACJIZ3_022951</name>
</gene>
<sequence length="693" mass="76760">MEGSESAVDKKISFNLADERIKLIDILSEDDDDFLVASPFCGSLGDSFSGNYRDQTGFRLSGFRNFQEIETIQQIEKSPENIVKKGRPSFLRRSLAWDSAFFSSAGVLDPDELSLINKGTGTIEDHLLPGNRDVRTRGPGLESRANDGCSHLDWFEIEPFQNRRPSVYKSELSQMFDVGNISTESGLRKGSLKNSQAQNKVEKSFKDKTIERSGKVAKSSPKPPKSSSGRAVSNTRDSSGKSNVKMENKSGQSSAAEKKLASMKSTNLSLSRLFSPKLSSSVSPAASIASLGTSSPQASSSFLRRKTETRKSKLSSSLSASQIWKDSERSKVVGNVNHSLSLLNHPKDTAPCSSKLFSSLGSLDKTQRTNVSKIDFDTKMTTRGPSLHNDAEEATYFQRKFPKSYSSSNAAAQTCYLGSLSAKNFRPSKLRPPSPTFGFFDENTPLSSHGEIISRKLSQKVQPERTLFDANSEFRFSSSNIELLPESSLNQRHTSANRNTASPSSNVGRKIKRLKSPPLLTDKEKLESRRSVSDGKRPRYKLGSYPILEEEKRKGVLKNKRCKGSSHEPTDEETEKKKKLYTSSDQVNFLSKYFEAIDLNQNKKTTQHEQNHVDLPSDCDDNKTGNRVVIKMPNALAKPCSLSPLSSVSKMRTPLADSNFSRTIALPMDPKKGNLVKMASLYSSEKEKRTRIS</sequence>
<dbReference type="PANTHER" id="PTHR33737">
    <property type="entry name" value="OS05G0121800 PROTEIN"/>
    <property type="match status" value="1"/>
</dbReference>
<name>A0ABD3TQ12_9LAMI</name>
<feature type="region of interest" description="Disordered" evidence="1">
    <location>
        <begin position="485"/>
        <end position="579"/>
    </location>
</feature>
<evidence type="ECO:0000256" key="1">
    <source>
        <dbReference type="SAM" id="MobiDB-lite"/>
    </source>
</evidence>
<feature type="region of interest" description="Disordered" evidence="1">
    <location>
        <begin position="288"/>
        <end position="320"/>
    </location>
</feature>
<feature type="compositionally biased region" description="Basic residues" evidence="1">
    <location>
        <begin position="555"/>
        <end position="564"/>
    </location>
</feature>
<dbReference type="PANTHER" id="PTHR33737:SF2">
    <property type="entry name" value="OS12G0102700 PROTEIN"/>
    <property type="match status" value="1"/>
</dbReference>
<evidence type="ECO:0000313" key="2">
    <source>
        <dbReference type="EMBL" id="KAL3838360.1"/>
    </source>
</evidence>
<reference evidence="2 3" key="1">
    <citation type="submission" date="2024-12" db="EMBL/GenBank/DDBJ databases">
        <title>The unique morphological basis and parallel evolutionary history of personate flowers in Penstemon.</title>
        <authorList>
            <person name="Depatie T.H."/>
            <person name="Wessinger C.A."/>
        </authorList>
    </citation>
    <scope>NUCLEOTIDE SEQUENCE [LARGE SCALE GENOMIC DNA]</scope>
    <source>
        <strain evidence="2">WTNN_2</strain>
        <tissue evidence="2">Leaf</tissue>
    </source>
</reference>
<feature type="compositionally biased region" description="Polar residues" evidence="1">
    <location>
        <begin position="485"/>
        <end position="507"/>
    </location>
</feature>
<feature type="compositionally biased region" description="Polar residues" evidence="1">
    <location>
        <begin position="229"/>
        <end position="242"/>
    </location>
</feature>
<feature type="compositionally biased region" description="Polar residues" evidence="1">
    <location>
        <begin position="292"/>
        <end position="302"/>
    </location>
</feature>